<organism evidence="7 8">
    <name type="scientific">Streptomyces himastatinicus ATCC 53653</name>
    <dbReference type="NCBI Taxonomy" id="457427"/>
    <lineage>
        <taxon>Bacteria</taxon>
        <taxon>Bacillati</taxon>
        <taxon>Actinomycetota</taxon>
        <taxon>Actinomycetes</taxon>
        <taxon>Kitasatosporales</taxon>
        <taxon>Streptomycetaceae</taxon>
        <taxon>Streptomyces</taxon>
        <taxon>Streptomyces violaceusniger group</taxon>
    </lineage>
</organism>
<dbReference type="PANTHER" id="PTHR43649:SF33">
    <property type="entry name" value="POLYGALACTURONAN_RHAMNOGALACTURONAN-BINDING PROTEIN YTCQ"/>
    <property type="match status" value="1"/>
</dbReference>
<keyword evidence="4" id="KW-0564">Palmitate</keyword>
<feature type="compositionally biased region" description="Basic residues" evidence="6">
    <location>
        <begin position="19"/>
        <end position="31"/>
    </location>
</feature>
<name>D9WMH0_9ACTN</name>
<dbReference type="EMBL" id="GG657754">
    <property type="protein sequence ID" value="EFL27836.1"/>
    <property type="molecule type" value="Genomic_DNA"/>
</dbReference>
<dbReference type="AlphaFoldDB" id="D9WMH0"/>
<dbReference type="InterPro" id="IPR006059">
    <property type="entry name" value="SBP"/>
</dbReference>
<evidence type="ECO:0000256" key="1">
    <source>
        <dbReference type="ARBA" id="ARBA00022475"/>
    </source>
</evidence>
<sequence length="491" mass="51838">MRPPPRRARADPSDPFAVRPRRPTTPRRKHPSTTDPRTAPEARTMSSTNRRYRRTACTGVALVLPLAALAACGGGSGADVSAEAGSGKGAISVWAHQGQKSESAALRKAVKSFNSSQHKIKVELKLIPTNDYTKTITATDASKLPDVMEFDGPTMANFVYNKKLAPMDSYVSAKTMSNATDAGKAQGEIDGKHYGLGMYDAGLGVYGNKKLLDAAGVKYPTNLSDDWTATEFTAALKALGTKDSDGKVVDLQENSGYANEWGTFGFAPVLWSAGGSLLKDGKAEGALDTPAALSAMKTLQSWKPYTDPNTDGNAFANGRVALSWVGHWMYPAYSKALGDDLVVLPLPDFGNGPKTGQGSWAWGIGANSKNAKAAGTFLDTLLNDTNVTAMTTANGAPPATRSALAKSELYQRGGPLQLFADQLAKPCRDSDVTKTCVAVTRPVTAGYPTVTAKFSDALNAIYGGADPKGALEKAARAIDRDFSDNAGYKIP</sequence>
<keyword evidence="2" id="KW-0732">Signal</keyword>
<evidence type="ECO:0000256" key="5">
    <source>
        <dbReference type="ARBA" id="ARBA00023288"/>
    </source>
</evidence>
<evidence type="ECO:0000313" key="8">
    <source>
        <dbReference type="Proteomes" id="UP000003963"/>
    </source>
</evidence>
<dbReference type="HOGENOM" id="CLU_031285_10_4_11"/>
<keyword evidence="8" id="KW-1185">Reference proteome</keyword>
<dbReference type="Proteomes" id="UP000003963">
    <property type="component" value="Unassembled WGS sequence"/>
</dbReference>
<dbReference type="SUPFAM" id="SSF53850">
    <property type="entry name" value="Periplasmic binding protein-like II"/>
    <property type="match status" value="1"/>
</dbReference>
<dbReference type="Gene3D" id="3.40.190.10">
    <property type="entry name" value="Periplasmic binding protein-like II"/>
    <property type="match status" value="1"/>
</dbReference>
<dbReference type="Pfam" id="PF13416">
    <property type="entry name" value="SBP_bac_8"/>
    <property type="match status" value="1"/>
</dbReference>
<keyword evidence="1" id="KW-1003">Cell membrane</keyword>
<protein>
    <submittedName>
        <fullName evidence="7">Probable sucrose ABC transporter, substrate-binding protein</fullName>
    </submittedName>
</protein>
<dbReference type="CDD" id="cd13585">
    <property type="entry name" value="PBP2_TMBP_like"/>
    <property type="match status" value="1"/>
</dbReference>
<evidence type="ECO:0000256" key="3">
    <source>
        <dbReference type="ARBA" id="ARBA00023136"/>
    </source>
</evidence>
<gene>
    <name evidence="7" type="ORF">SSOG_07550</name>
</gene>
<dbReference type="STRING" id="457427.SSOG_07550"/>
<evidence type="ECO:0000256" key="4">
    <source>
        <dbReference type="ARBA" id="ARBA00023139"/>
    </source>
</evidence>
<evidence type="ECO:0000256" key="2">
    <source>
        <dbReference type="ARBA" id="ARBA00022729"/>
    </source>
</evidence>
<keyword evidence="3" id="KW-0472">Membrane</keyword>
<evidence type="ECO:0000256" key="6">
    <source>
        <dbReference type="SAM" id="MobiDB-lite"/>
    </source>
</evidence>
<evidence type="ECO:0000313" key="7">
    <source>
        <dbReference type="EMBL" id="EFL27836.1"/>
    </source>
</evidence>
<dbReference type="PANTHER" id="PTHR43649">
    <property type="entry name" value="ARABINOSE-BINDING PROTEIN-RELATED"/>
    <property type="match status" value="1"/>
</dbReference>
<dbReference type="InterPro" id="IPR050490">
    <property type="entry name" value="Bact_solute-bd_prot1"/>
</dbReference>
<proteinExistence type="predicted"/>
<keyword evidence="5" id="KW-0449">Lipoprotein</keyword>
<feature type="region of interest" description="Disordered" evidence="6">
    <location>
        <begin position="1"/>
        <end position="51"/>
    </location>
</feature>
<reference evidence="7 8" key="1">
    <citation type="submission" date="2009-02" db="EMBL/GenBank/DDBJ databases">
        <title>Annotation of Streptomyces hygroscopicus strain ATCC 53653.</title>
        <authorList>
            <consortium name="The Broad Institute Genome Sequencing Platform"/>
            <consortium name="Broad Institute Microbial Sequencing Center"/>
            <person name="Fischbach M."/>
            <person name="Godfrey P."/>
            <person name="Ward D."/>
            <person name="Young S."/>
            <person name="Zeng Q."/>
            <person name="Koehrsen M."/>
            <person name="Alvarado L."/>
            <person name="Berlin A.M."/>
            <person name="Bochicchio J."/>
            <person name="Borenstein D."/>
            <person name="Chapman S.B."/>
            <person name="Chen Z."/>
            <person name="Engels R."/>
            <person name="Freedman E."/>
            <person name="Gellesch M."/>
            <person name="Goldberg J."/>
            <person name="Griggs A."/>
            <person name="Gujja S."/>
            <person name="Heilman E.R."/>
            <person name="Heiman D.I."/>
            <person name="Hepburn T.A."/>
            <person name="Howarth C."/>
            <person name="Jen D."/>
            <person name="Larson L."/>
            <person name="Lewis B."/>
            <person name="Mehta T."/>
            <person name="Park D."/>
            <person name="Pearson M."/>
            <person name="Richards J."/>
            <person name="Roberts A."/>
            <person name="Saif S."/>
            <person name="Shea T.D."/>
            <person name="Shenoy N."/>
            <person name="Sisk P."/>
            <person name="Stolte C."/>
            <person name="Sykes S.N."/>
            <person name="Thomson T."/>
            <person name="Walk T."/>
            <person name="White J."/>
            <person name="Yandava C."/>
            <person name="Straight P."/>
            <person name="Clardy J."/>
            <person name="Hung D."/>
            <person name="Kolter R."/>
            <person name="Mekalanos J."/>
            <person name="Walker S."/>
            <person name="Walsh C.T."/>
            <person name="Wieland-Brown L.C."/>
            <person name="Haas B."/>
            <person name="Nusbaum C."/>
            <person name="Birren B."/>
        </authorList>
    </citation>
    <scope>NUCLEOTIDE SEQUENCE [LARGE SCALE GENOMIC DNA]</scope>
    <source>
        <strain evidence="7 8">ATCC 53653</strain>
    </source>
</reference>
<accession>D9WMH0</accession>